<keyword evidence="6" id="KW-0564">Palmitate</keyword>
<protein>
    <submittedName>
        <fullName evidence="9">Multiple sugar-binding protein</fullName>
    </submittedName>
</protein>
<evidence type="ECO:0000256" key="6">
    <source>
        <dbReference type="ARBA" id="ARBA00023139"/>
    </source>
</evidence>
<dbReference type="Proteomes" id="UP000189941">
    <property type="component" value="Unassembled WGS sequence"/>
</dbReference>
<dbReference type="InterPro" id="IPR006059">
    <property type="entry name" value="SBP"/>
</dbReference>
<dbReference type="EMBL" id="FUWO01000001">
    <property type="protein sequence ID" value="SJZ30929.1"/>
    <property type="molecule type" value="Genomic_DNA"/>
</dbReference>
<accession>A0A1T4JL93</accession>
<keyword evidence="2" id="KW-0813">Transport</keyword>
<reference evidence="10" key="1">
    <citation type="submission" date="2017-02" db="EMBL/GenBank/DDBJ databases">
        <authorList>
            <person name="Varghese N."/>
            <person name="Submissions S."/>
        </authorList>
    </citation>
    <scope>NUCLEOTIDE SEQUENCE [LARGE SCALE GENOMIC DNA]</scope>
    <source>
        <strain evidence="10">DSM 15739</strain>
    </source>
</reference>
<dbReference type="PROSITE" id="PS01037">
    <property type="entry name" value="SBP_BACTERIAL_1"/>
    <property type="match status" value="1"/>
</dbReference>
<feature type="chain" id="PRO_5038422172" evidence="8">
    <location>
        <begin position="22"/>
        <end position="419"/>
    </location>
</feature>
<dbReference type="STRING" id="1121925.SAMN02746011_00112"/>
<sequence length="419" mass="46421">MKGKSKLLKAGILLLASLSLAGCGKDDGLTADGKVEIEYFNQKKEMTDIIKEIAKDFEAKNPDIKIKVVDVPAPGDVLKTRVLAGDLPDVMNTYPQSLELQEWAKAGYLEDFKGQPFMKNLKEGYAENYEVEGGIYNVPLSANMYGFYYNATKFKELGYEVPETWADFEALVDQMIADGQVPFAIAGSEGWTLNGYHQLAIATVTGGFQPANDYLRFSQPNSISADDEILKADAQRLDLLRRPGAMQQNWQGASYTDALATFARGDALMTVNGSWALTMINEQEPQFEVATFPFPGNNPGESLTIGSGDFALSISATTPHKEEALRFVEYLTTPEAMQKYYDVDGSPVTVKGVKMKEDSELAGLAQYAFTDKHIVWLAQNWTSENDYYTLTTNYLTTGDLERMAQDLNAFFNPMKADVK</sequence>
<gene>
    <name evidence="9" type="ORF">SAMN02746011_00112</name>
</gene>
<keyword evidence="7" id="KW-0449">Lipoprotein</keyword>
<dbReference type="PROSITE" id="PS51257">
    <property type="entry name" value="PROKAR_LIPOPROTEIN"/>
    <property type="match status" value="1"/>
</dbReference>
<dbReference type="Pfam" id="PF01547">
    <property type="entry name" value="SBP_bac_1"/>
    <property type="match status" value="1"/>
</dbReference>
<proteinExistence type="inferred from homology"/>
<keyword evidence="4 8" id="KW-0732">Signal</keyword>
<organism evidence="9 10">
    <name type="scientific">Globicatella sulfidifaciens DSM 15739</name>
    <dbReference type="NCBI Taxonomy" id="1121925"/>
    <lineage>
        <taxon>Bacteria</taxon>
        <taxon>Bacillati</taxon>
        <taxon>Bacillota</taxon>
        <taxon>Bacilli</taxon>
        <taxon>Lactobacillales</taxon>
        <taxon>Aerococcaceae</taxon>
        <taxon>Globicatella</taxon>
    </lineage>
</organism>
<feature type="signal peptide" evidence="8">
    <location>
        <begin position="1"/>
        <end position="21"/>
    </location>
</feature>
<dbReference type="AlphaFoldDB" id="A0A1T4JL93"/>
<dbReference type="InterPro" id="IPR050490">
    <property type="entry name" value="Bact_solute-bd_prot1"/>
</dbReference>
<keyword evidence="10" id="KW-1185">Reference proteome</keyword>
<evidence type="ECO:0000256" key="5">
    <source>
        <dbReference type="ARBA" id="ARBA00023136"/>
    </source>
</evidence>
<dbReference type="PANTHER" id="PTHR43649:SF33">
    <property type="entry name" value="POLYGALACTURONAN_RHAMNOGALACTURONAN-BINDING PROTEIN YTCQ"/>
    <property type="match status" value="1"/>
</dbReference>
<evidence type="ECO:0000313" key="9">
    <source>
        <dbReference type="EMBL" id="SJZ30929.1"/>
    </source>
</evidence>
<dbReference type="PANTHER" id="PTHR43649">
    <property type="entry name" value="ARABINOSE-BINDING PROTEIN-RELATED"/>
    <property type="match status" value="1"/>
</dbReference>
<evidence type="ECO:0000256" key="8">
    <source>
        <dbReference type="SAM" id="SignalP"/>
    </source>
</evidence>
<keyword evidence="5" id="KW-0472">Membrane</keyword>
<dbReference type="GO" id="GO:0055085">
    <property type="term" value="P:transmembrane transport"/>
    <property type="evidence" value="ECO:0007669"/>
    <property type="project" value="InterPro"/>
</dbReference>
<dbReference type="OrthoDB" id="9798191at2"/>
<evidence type="ECO:0000256" key="2">
    <source>
        <dbReference type="ARBA" id="ARBA00022448"/>
    </source>
</evidence>
<evidence type="ECO:0000256" key="4">
    <source>
        <dbReference type="ARBA" id="ARBA00022729"/>
    </source>
</evidence>
<dbReference type="Gene3D" id="3.40.190.10">
    <property type="entry name" value="Periplasmic binding protein-like II"/>
    <property type="match status" value="2"/>
</dbReference>
<comment type="similarity">
    <text evidence="1">Belongs to the bacterial solute-binding protein 1 family.</text>
</comment>
<evidence type="ECO:0000256" key="7">
    <source>
        <dbReference type="ARBA" id="ARBA00023288"/>
    </source>
</evidence>
<name>A0A1T4JL93_9LACT</name>
<keyword evidence="3" id="KW-1003">Cell membrane</keyword>
<dbReference type="InterPro" id="IPR006061">
    <property type="entry name" value="SBP_1_CS"/>
</dbReference>
<dbReference type="RefSeq" id="WP_078754993.1">
    <property type="nucleotide sequence ID" value="NZ_FUWO01000001.1"/>
</dbReference>
<evidence type="ECO:0000256" key="3">
    <source>
        <dbReference type="ARBA" id="ARBA00022475"/>
    </source>
</evidence>
<evidence type="ECO:0000313" key="10">
    <source>
        <dbReference type="Proteomes" id="UP000189941"/>
    </source>
</evidence>
<dbReference type="SUPFAM" id="SSF53850">
    <property type="entry name" value="Periplasmic binding protein-like II"/>
    <property type="match status" value="1"/>
</dbReference>
<evidence type="ECO:0000256" key="1">
    <source>
        <dbReference type="ARBA" id="ARBA00008520"/>
    </source>
</evidence>